<proteinExistence type="predicted"/>
<protein>
    <submittedName>
        <fullName evidence="1">Uncharacterized protein</fullName>
    </submittedName>
</protein>
<reference evidence="1" key="1">
    <citation type="submission" date="2023-04" db="EMBL/GenBank/DDBJ databases">
        <authorList>
            <person name="Vijverberg K."/>
            <person name="Xiong W."/>
            <person name="Schranz E."/>
        </authorList>
    </citation>
    <scope>NUCLEOTIDE SEQUENCE</scope>
</reference>
<evidence type="ECO:0000313" key="2">
    <source>
        <dbReference type="Proteomes" id="UP001177003"/>
    </source>
</evidence>
<name>A0AA35VTW8_LACSI</name>
<dbReference type="AlphaFoldDB" id="A0AA35VTW8"/>
<organism evidence="1 2">
    <name type="scientific">Lactuca saligna</name>
    <name type="common">Willowleaf lettuce</name>
    <dbReference type="NCBI Taxonomy" id="75948"/>
    <lineage>
        <taxon>Eukaryota</taxon>
        <taxon>Viridiplantae</taxon>
        <taxon>Streptophyta</taxon>
        <taxon>Embryophyta</taxon>
        <taxon>Tracheophyta</taxon>
        <taxon>Spermatophyta</taxon>
        <taxon>Magnoliopsida</taxon>
        <taxon>eudicotyledons</taxon>
        <taxon>Gunneridae</taxon>
        <taxon>Pentapetalae</taxon>
        <taxon>asterids</taxon>
        <taxon>campanulids</taxon>
        <taxon>Asterales</taxon>
        <taxon>Asteraceae</taxon>
        <taxon>Cichorioideae</taxon>
        <taxon>Cichorieae</taxon>
        <taxon>Lactucinae</taxon>
        <taxon>Lactuca</taxon>
    </lineage>
</organism>
<evidence type="ECO:0000313" key="1">
    <source>
        <dbReference type="EMBL" id="CAI9267762.1"/>
    </source>
</evidence>
<dbReference type="EMBL" id="OX465077">
    <property type="protein sequence ID" value="CAI9267762.1"/>
    <property type="molecule type" value="Genomic_DNA"/>
</dbReference>
<gene>
    <name evidence="1" type="ORF">LSALG_LOCUS8226</name>
</gene>
<sequence>MATVCFLGRDLTTEEWESFEFRFGFVPEHGVQIPIPDASLYNPPEGKGGIPVALFEAVLHFPTTNFFNLIIHEYGFTINGEDWFDCFLATDGMSTAWRAHEKMPEFFVEKEGSVLLRLFYLAPFPPFNRQSTLKLAFW</sequence>
<keyword evidence="2" id="KW-1185">Reference proteome</keyword>
<dbReference type="Proteomes" id="UP001177003">
    <property type="component" value="Chromosome 1"/>
</dbReference>
<accession>A0AA35VTW8</accession>